<evidence type="ECO:0000313" key="2">
    <source>
        <dbReference type="EMBL" id="MCG0069878.1"/>
    </source>
</evidence>
<evidence type="ECO:0000313" key="3">
    <source>
        <dbReference type="Proteomes" id="UP001299012"/>
    </source>
</evidence>
<evidence type="ECO:0000256" key="1">
    <source>
        <dbReference type="SAM" id="MobiDB-lite"/>
    </source>
</evidence>
<accession>A0ABS9JWF5</accession>
<feature type="non-terminal residue" evidence="2">
    <location>
        <position position="89"/>
    </location>
</feature>
<dbReference type="EMBL" id="JAKKZF010000456">
    <property type="protein sequence ID" value="MCG0069878.1"/>
    <property type="molecule type" value="Genomic_DNA"/>
</dbReference>
<protein>
    <submittedName>
        <fullName evidence="2">Uncharacterized protein</fullName>
    </submittedName>
</protein>
<feature type="compositionally biased region" description="Pro residues" evidence="1">
    <location>
        <begin position="58"/>
        <end position="68"/>
    </location>
</feature>
<comment type="caution">
    <text evidence="2">The sequence shown here is derived from an EMBL/GenBank/DDBJ whole genome shotgun (WGS) entry which is preliminary data.</text>
</comment>
<name>A0ABS9JWF5_9ACTN</name>
<organism evidence="2 3">
    <name type="scientific">Streptomyces tricolor</name>
    <dbReference type="NCBI Taxonomy" id="68277"/>
    <lineage>
        <taxon>Bacteria</taxon>
        <taxon>Bacillati</taxon>
        <taxon>Actinomycetota</taxon>
        <taxon>Actinomycetes</taxon>
        <taxon>Kitasatosporales</taxon>
        <taxon>Streptomycetaceae</taxon>
        <taxon>Streptomyces</taxon>
        <taxon>Streptomyces violaceoruber group</taxon>
    </lineage>
</organism>
<gene>
    <name evidence="2" type="ORF">L0F81_42675</name>
</gene>
<proteinExistence type="predicted"/>
<keyword evidence="3" id="KW-1185">Reference proteome</keyword>
<feature type="region of interest" description="Disordered" evidence="1">
    <location>
        <begin position="37"/>
        <end position="89"/>
    </location>
</feature>
<sequence length="89" mass="8602">MPGMGLDELIGKLRQGGLQPTAEDVADALWLARRLGAASSGGGDGGDPGTDAPGAPSARPPGPEPDAVPPDALTAAAPGTPQTPRGDAP</sequence>
<dbReference type="Proteomes" id="UP001299012">
    <property type="component" value="Unassembled WGS sequence"/>
</dbReference>
<feature type="compositionally biased region" description="Gly residues" evidence="1">
    <location>
        <begin position="39"/>
        <end position="48"/>
    </location>
</feature>
<reference evidence="2 3" key="1">
    <citation type="submission" date="2022-01" db="EMBL/GenBank/DDBJ databases">
        <title>Draft Genome Sequences of Seven Type Strains of the Genus Streptomyces.</title>
        <authorList>
            <person name="Aziz S."/>
            <person name="Coretto E."/>
            <person name="Chronakova A."/>
            <person name="Sproer C."/>
            <person name="Huber K."/>
            <person name="Nouioui I."/>
            <person name="Gross H."/>
        </authorList>
    </citation>
    <scope>NUCLEOTIDE SEQUENCE [LARGE SCALE GENOMIC DNA]</scope>
    <source>
        <strain evidence="2 3">DSM 41685</strain>
    </source>
</reference>